<evidence type="ECO:0008006" key="3">
    <source>
        <dbReference type="Google" id="ProtNLM"/>
    </source>
</evidence>
<dbReference type="Proteomes" id="UP000240708">
    <property type="component" value="Unassembled WGS sequence"/>
</dbReference>
<evidence type="ECO:0000313" key="2">
    <source>
        <dbReference type="Proteomes" id="UP000240708"/>
    </source>
</evidence>
<organism evidence="1 2">
    <name type="scientific">Cecembia rubra</name>
    <dbReference type="NCBI Taxonomy" id="1485585"/>
    <lineage>
        <taxon>Bacteria</taxon>
        <taxon>Pseudomonadati</taxon>
        <taxon>Bacteroidota</taxon>
        <taxon>Cytophagia</taxon>
        <taxon>Cytophagales</taxon>
        <taxon>Cyclobacteriaceae</taxon>
        <taxon>Cecembia</taxon>
    </lineage>
</organism>
<keyword evidence="2" id="KW-1185">Reference proteome</keyword>
<gene>
    <name evidence="1" type="ORF">CLV48_11080</name>
</gene>
<sequence>MRVLLALLLILLSPYKEEKEVIVTKKKITVSGQTSIGGFNCEYAKNSLRDTLFIDTPLKSKELVFDIPVDDFSCGNFLLNKDFRKTIKADKYPHAKVRVRNLKSNYGHYSCDLTVDIVGKRMHYKELPLKRTPDGIAAKLILSFNELELEAPKKLGGLVKVEEELMLEFKLSF</sequence>
<name>A0A2P8DYQ3_9BACT</name>
<dbReference type="AlphaFoldDB" id="A0A2P8DYQ3"/>
<dbReference type="OrthoDB" id="9794147at2"/>
<reference evidence="1 2" key="1">
    <citation type="submission" date="2018-03" db="EMBL/GenBank/DDBJ databases">
        <title>Genomic Encyclopedia of Archaeal and Bacterial Type Strains, Phase II (KMG-II): from individual species to whole genera.</title>
        <authorList>
            <person name="Goeker M."/>
        </authorList>
    </citation>
    <scope>NUCLEOTIDE SEQUENCE [LARGE SCALE GENOMIC DNA]</scope>
    <source>
        <strain evidence="1 2">DSM 28057</strain>
    </source>
</reference>
<comment type="caution">
    <text evidence="1">The sequence shown here is derived from an EMBL/GenBank/DDBJ whole genome shotgun (WGS) entry which is preliminary data.</text>
</comment>
<protein>
    <recommendedName>
        <fullName evidence="3">YceI-like domain-containing protein</fullName>
    </recommendedName>
</protein>
<accession>A0A2P8DYQ3</accession>
<dbReference type="RefSeq" id="WP_106568322.1">
    <property type="nucleotide sequence ID" value="NZ_JAUVYL010000001.1"/>
</dbReference>
<proteinExistence type="predicted"/>
<dbReference type="EMBL" id="PYGF01000010">
    <property type="protein sequence ID" value="PSL02297.1"/>
    <property type="molecule type" value="Genomic_DNA"/>
</dbReference>
<evidence type="ECO:0000313" key="1">
    <source>
        <dbReference type="EMBL" id="PSL02297.1"/>
    </source>
</evidence>